<proteinExistence type="predicted"/>
<evidence type="ECO:0000313" key="2">
    <source>
        <dbReference type="Proteomes" id="UP000001940"/>
    </source>
</evidence>
<keyword evidence="2" id="KW-1185">Reference proteome</keyword>
<evidence type="ECO:0000313" key="1">
    <source>
        <dbReference type="EMBL" id="SPC47968.1"/>
    </source>
</evidence>
<accession>A0A2K5ATY1</accession>
<organism evidence="1 2">
    <name type="scientific">Caenorhabditis elegans</name>
    <dbReference type="NCBI Taxonomy" id="6239"/>
    <lineage>
        <taxon>Eukaryota</taxon>
        <taxon>Metazoa</taxon>
        <taxon>Ecdysozoa</taxon>
        <taxon>Nematoda</taxon>
        <taxon>Chromadorea</taxon>
        <taxon>Rhabditida</taxon>
        <taxon>Rhabditina</taxon>
        <taxon>Rhabditomorpha</taxon>
        <taxon>Rhabditoidea</taxon>
        <taxon>Rhabditidae</taxon>
        <taxon>Peloderinae</taxon>
        <taxon>Caenorhabditis</taxon>
    </lineage>
</organism>
<dbReference type="AGR" id="WB:WBGene00303100"/>
<name>A0A2K5ATY1_CAEEL</name>
<reference evidence="1 2" key="1">
    <citation type="journal article" date="1998" name="Science">
        <title>Genome sequence of the nematode C. elegans: a platform for investigating biology.</title>
        <authorList>
            <consortium name="The C. elegans sequencing consortium"/>
            <person name="Sulson J.E."/>
            <person name="Waterston R."/>
        </authorList>
    </citation>
    <scope>NUCLEOTIDE SEQUENCE [LARGE SCALE GENOMIC DNA]</scope>
    <source>
        <strain evidence="1 2">Bristol N2</strain>
    </source>
</reference>
<dbReference type="AlphaFoldDB" id="A0A2K5ATY1"/>
<evidence type="ECO:0000313" key="3">
    <source>
        <dbReference type="WormBase" id="ZK856.19"/>
    </source>
</evidence>
<sequence>MRISRRSDTLIVYFPT</sequence>
<dbReference type="InParanoid" id="A0A2K5ATY1"/>
<protein>
    <submittedName>
        <fullName evidence="1">Uncharacterized protein</fullName>
    </submittedName>
</protein>
<dbReference type="EMBL" id="BX284605">
    <property type="protein sequence ID" value="SPC47968.1"/>
    <property type="molecule type" value="Genomic_DNA"/>
</dbReference>
<gene>
    <name evidence="1" type="ORF">CELE_ZK856.19</name>
    <name evidence="1 3" type="ORF">ZK856.19</name>
</gene>
<dbReference type="Proteomes" id="UP000001940">
    <property type="component" value="Chromosome V"/>
</dbReference>
<dbReference type="WormBase" id="ZK856.19">
    <property type="protein sequence ID" value="CE52522"/>
    <property type="gene ID" value="WBGene00303100"/>
</dbReference>